<dbReference type="EMBL" id="GEGO01007316">
    <property type="protein sequence ID" value="JAR88088.1"/>
    <property type="molecule type" value="Transcribed_RNA"/>
</dbReference>
<dbReference type="AlphaFoldDB" id="A0A147BBE4"/>
<protein>
    <submittedName>
        <fullName evidence="1">Putative secreted protein</fullName>
    </submittedName>
</protein>
<accession>A0A147BBE4</accession>
<name>A0A147BBE4_IXORI</name>
<proteinExistence type="predicted"/>
<reference evidence="1" key="1">
    <citation type="journal article" date="2018" name="PLoS Negl. Trop. Dis.">
        <title>Sialome diversity of ticks revealed by RNAseq of single tick salivary glands.</title>
        <authorList>
            <person name="Perner J."/>
            <person name="Kropackova S."/>
            <person name="Kopacek P."/>
            <person name="Ribeiro J.M."/>
        </authorList>
    </citation>
    <scope>NUCLEOTIDE SEQUENCE</scope>
    <source>
        <strain evidence="1">Siblings of single egg batch collected in Ceske Budejovice</strain>
        <tissue evidence="1">Salivary glands</tissue>
    </source>
</reference>
<sequence length="69" mass="8618">MRYVRNLFFFFFMWYKHSYLIMNETKFSFYKYSLIFAKSATMRHIFLFFSTNHLTDNTSPIRQFCALTR</sequence>
<organism evidence="1">
    <name type="scientific">Ixodes ricinus</name>
    <name type="common">Common tick</name>
    <name type="synonym">Acarus ricinus</name>
    <dbReference type="NCBI Taxonomy" id="34613"/>
    <lineage>
        <taxon>Eukaryota</taxon>
        <taxon>Metazoa</taxon>
        <taxon>Ecdysozoa</taxon>
        <taxon>Arthropoda</taxon>
        <taxon>Chelicerata</taxon>
        <taxon>Arachnida</taxon>
        <taxon>Acari</taxon>
        <taxon>Parasitiformes</taxon>
        <taxon>Ixodida</taxon>
        <taxon>Ixodoidea</taxon>
        <taxon>Ixodidae</taxon>
        <taxon>Ixodinae</taxon>
        <taxon>Ixodes</taxon>
    </lineage>
</organism>
<evidence type="ECO:0000313" key="1">
    <source>
        <dbReference type="EMBL" id="JAR88088.1"/>
    </source>
</evidence>